<evidence type="ECO:0000313" key="2">
    <source>
        <dbReference type="EMBL" id="TMP37344.1"/>
    </source>
</evidence>
<dbReference type="EMBL" id="PNCJ01000015">
    <property type="protein sequence ID" value="TMP37344.1"/>
    <property type="molecule type" value="Genomic_DNA"/>
</dbReference>
<gene>
    <name evidence="2" type="ORF">CWB98_11490</name>
</gene>
<feature type="transmembrane region" description="Helical" evidence="1">
    <location>
        <begin position="37"/>
        <end position="58"/>
    </location>
</feature>
<reference evidence="3" key="2">
    <citation type="submission" date="2019-06" db="EMBL/GenBank/DDBJ databases">
        <title>Co-occurence of chitin degradation, pigmentation and bioactivity in marine Pseudoalteromonas.</title>
        <authorList>
            <person name="Sonnenschein E.C."/>
            <person name="Bech P.K."/>
        </authorList>
    </citation>
    <scope>NUCLEOTIDE SEQUENCE [LARGE SCALE GENOMIC DNA]</scope>
    <source>
        <strain evidence="3">S2599</strain>
    </source>
</reference>
<name>A0A5S3X0C2_9GAMM</name>
<dbReference type="Proteomes" id="UP000306719">
    <property type="component" value="Unassembled WGS sequence"/>
</dbReference>
<protein>
    <submittedName>
        <fullName evidence="2">DUF2809 domain-containing protein</fullName>
    </submittedName>
</protein>
<dbReference type="RefSeq" id="WP_138544986.1">
    <property type="nucleotide sequence ID" value="NZ_PNCJ01000015.1"/>
</dbReference>
<dbReference type="InterPro" id="IPR021257">
    <property type="entry name" value="DUF2809"/>
</dbReference>
<dbReference type="OrthoDB" id="5360192at2"/>
<organism evidence="2 3">
    <name type="scientific">Pseudoalteromonas rubra</name>
    <dbReference type="NCBI Taxonomy" id="43658"/>
    <lineage>
        <taxon>Bacteria</taxon>
        <taxon>Pseudomonadati</taxon>
        <taxon>Pseudomonadota</taxon>
        <taxon>Gammaproteobacteria</taxon>
        <taxon>Alteromonadales</taxon>
        <taxon>Pseudoalteromonadaceae</taxon>
        <taxon>Pseudoalteromonas</taxon>
    </lineage>
</organism>
<comment type="caution">
    <text evidence="2">The sequence shown here is derived from an EMBL/GenBank/DDBJ whole genome shotgun (WGS) entry which is preliminary data.</text>
</comment>
<evidence type="ECO:0000313" key="3">
    <source>
        <dbReference type="Proteomes" id="UP000306719"/>
    </source>
</evidence>
<feature type="transmembrane region" description="Helical" evidence="1">
    <location>
        <begin position="12"/>
        <end position="31"/>
    </location>
</feature>
<reference evidence="2 3" key="1">
    <citation type="submission" date="2018-01" db="EMBL/GenBank/DDBJ databases">
        <authorList>
            <person name="Paulsen S."/>
            <person name="Gram L.K."/>
        </authorList>
    </citation>
    <scope>NUCLEOTIDE SEQUENCE [LARGE SCALE GENOMIC DNA]</scope>
    <source>
        <strain evidence="2 3">S2599</strain>
    </source>
</reference>
<feature type="transmembrane region" description="Helical" evidence="1">
    <location>
        <begin position="104"/>
        <end position="129"/>
    </location>
</feature>
<accession>A0A5S3X0C2</accession>
<sequence>MNRVIIKRNIALYISLVLMTILLGLLSRASFVELPSLLALYAGDILWAMMVFWLFCCVQPAARTRVITCLALAFSFSIELSQLYQAQWLNDIRHTRLGALVLGFGFKLSDLVCYSVGILGAAGLDWWCFRRQVPST</sequence>
<evidence type="ECO:0000256" key="1">
    <source>
        <dbReference type="SAM" id="Phobius"/>
    </source>
</evidence>
<keyword evidence="1" id="KW-0472">Membrane</keyword>
<proteinExistence type="predicted"/>
<dbReference type="AlphaFoldDB" id="A0A5S3X0C2"/>
<keyword evidence="1" id="KW-1133">Transmembrane helix</keyword>
<keyword evidence="1" id="KW-0812">Transmembrane</keyword>
<dbReference type="Pfam" id="PF10990">
    <property type="entry name" value="DUF2809"/>
    <property type="match status" value="1"/>
</dbReference>